<dbReference type="AlphaFoldDB" id="A0A4R7RHV3"/>
<dbReference type="EMBL" id="SOCA01000024">
    <property type="protein sequence ID" value="TDU62104.1"/>
    <property type="molecule type" value="Genomic_DNA"/>
</dbReference>
<evidence type="ECO:0000313" key="2">
    <source>
        <dbReference type="Proteomes" id="UP000295662"/>
    </source>
</evidence>
<dbReference type="Proteomes" id="UP000295662">
    <property type="component" value="Unassembled WGS sequence"/>
</dbReference>
<evidence type="ECO:0000313" key="1">
    <source>
        <dbReference type="EMBL" id="TDU62104.1"/>
    </source>
</evidence>
<comment type="caution">
    <text evidence="1">The sequence shown here is derived from an EMBL/GenBank/DDBJ whole genome shotgun (WGS) entry which is preliminary data.</text>
</comment>
<name>A0A4R7RHV3_9BACT</name>
<sequence>MYRVIHSWETENLSLERGAESGSPCLCVPFIDDMVRGGLRFRLTEEEFHLLATDSEVRQEFAN</sequence>
<reference evidence="1 2" key="1">
    <citation type="submission" date="2019-03" db="EMBL/GenBank/DDBJ databases">
        <title>Genomic Encyclopedia of Archaeal and Bacterial Type Strains, Phase II (KMG-II): from individual species to whole genera.</title>
        <authorList>
            <person name="Goeker M."/>
        </authorList>
    </citation>
    <scope>NUCLEOTIDE SEQUENCE [LARGE SCALE GENOMIC DNA]</scope>
    <source>
        <strain evidence="1 2">ATCC 25309</strain>
    </source>
</reference>
<accession>A0A4R7RHV3</accession>
<keyword evidence="2" id="KW-1185">Reference proteome</keyword>
<protein>
    <submittedName>
        <fullName evidence="1">Uncharacterized protein</fullName>
    </submittedName>
</protein>
<feature type="non-terminal residue" evidence="1">
    <location>
        <position position="63"/>
    </location>
</feature>
<organism evidence="1 2">
    <name type="scientific">Prosthecobacter fusiformis</name>
    <dbReference type="NCBI Taxonomy" id="48464"/>
    <lineage>
        <taxon>Bacteria</taxon>
        <taxon>Pseudomonadati</taxon>
        <taxon>Verrucomicrobiota</taxon>
        <taxon>Verrucomicrobiia</taxon>
        <taxon>Verrucomicrobiales</taxon>
        <taxon>Verrucomicrobiaceae</taxon>
        <taxon>Prosthecobacter</taxon>
    </lineage>
</organism>
<proteinExistence type="predicted"/>
<gene>
    <name evidence="1" type="ORF">EI77_04742</name>
</gene>